<evidence type="ECO:0000313" key="4">
    <source>
        <dbReference type="EMBL" id="SCL13357.1"/>
    </source>
</evidence>
<protein>
    <recommendedName>
        <fullName evidence="3">DUF1707 domain-containing protein</fullName>
    </recommendedName>
</protein>
<dbReference type="AlphaFoldDB" id="A0A1C6R8U1"/>
<feature type="compositionally biased region" description="Basic residues" evidence="1">
    <location>
        <begin position="181"/>
        <end position="191"/>
    </location>
</feature>
<reference evidence="5" key="1">
    <citation type="submission" date="2016-06" db="EMBL/GenBank/DDBJ databases">
        <authorList>
            <person name="Varghese N."/>
            <person name="Submissions Spin"/>
        </authorList>
    </citation>
    <scope>NUCLEOTIDE SEQUENCE [LARGE SCALE GENOMIC DNA]</scope>
    <source>
        <strain evidence="5">DSM 45431</strain>
    </source>
</reference>
<dbReference type="Pfam" id="PF08044">
    <property type="entry name" value="DUF1707"/>
    <property type="match status" value="1"/>
</dbReference>
<keyword evidence="2" id="KW-0472">Membrane</keyword>
<keyword evidence="2" id="KW-0812">Transmembrane</keyword>
<keyword evidence="2" id="KW-1133">Transmembrane helix</keyword>
<evidence type="ECO:0000256" key="2">
    <source>
        <dbReference type="SAM" id="Phobius"/>
    </source>
</evidence>
<feature type="transmembrane region" description="Helical" evidence="2">
    <location>
        <begin position="123"/>
        <end position="140"/>
    </location>
</feature>
<gene>
    <name evidence="4" type="ORF">GA0070624_0098</name>
</gene>
<feature type="region of interest" description="Disordered" evidence="1">
    <location>
        <begin position="172"/>
        <end position="256"/>
    </location>
</feature>
<dbReference type="Proteomes" id="UP000199413">
    <property type="component" value="Unassembled WGS sequence"/>
</dbReference>
<dbReference type="InterPro" id="IPR012551">
    <property type="entry name" value="DUF1707_SHOCT-like"/>
</dbReference>
<feature type="domain" description="DUF1707" evidence="3">
    <location>
        <begin position="11"/>
        <end position="63"/>
    </location>
</feature>
<name>A0A1C6R8U1_9ACTN</name>
<sequence length="256" mass="27791">MLALMEGRGHLRAADTDRAATAERLRVAVEEGRLDLYEYDERLQRAYGAKTYAELDEVLADLPGPTPTEQVALARLTTGQSRPAGAAAEAVDHSGTVAVAGRARAVAVTGPVGRWLAQLWLPYLRVVGILTAIWIFSSIGAREAVFYWPLWVAGPWGVVLLFRTVGGLSAGEPRRVAERERRRRRKRKRRGREREGGAGGGDLGRKRRRGEVGRKPDGEDQPDGLGSTVRKSDQSAPTREPPPGPDGFAGRGPNEG</sequence>
<dbReference type="STRING" id="568872.GA0070624_0098"/>
<organism evidence="4 5">
    <name type="scientific">Micromonospora rhizosphaerae</name>
    <dbReference type="NCBI Taxonomy" id="568872"/>
    <lineage>
        <taxon>Bacteria</taxon>
        <taxon>Bacillati</taxon>
        <taxon>Actinomycetota</taxon>
        <taxon>Actinomycetes</taxon>
        <taxon>Micromonosporales</taxon>
        <taxon>Micromonosporaceae</taxon>
        <taxon>Micromonospora</taxon>
    </lineage>
</organism>
<accession>A0A1C6R8U1</accession>
<dbReference type="PANTHER" id="PTHR40763">
    <property type="entry name" value="MEMBRANE PROTEIN-RELATED"/>
    <property type="match status" value="1"/>
</dbReference>
<feature type="compositionally biased region" description="Gly residues" evidence="1">
    <location>
        <begin position="247"/>
        <end position="256"/>
    </location>
</feature>
<dbReference type="EMBL" id="FMHV01000002">
    <property type="protein sequence ID" value="SCL13357.1"/>
    <property type="molecule type" value="Genomic_DNA"/>
</dbReference>
<feature type="transmembrane region" description="Helical" evidence="2">
    <location>
        <begin position="146"/>
        <end position="165"/>
    </location>
</feature>
<dbReference type="PANTHER" id="PTHR40763:SF5">
    <property type="entry name" value="MEMBRANE PROTEIN"/>
    <property type="match status" value="1"/>
</dbReference>
<evidence type="ECO:0000313" key="5">
    <source>
        <dbReference type="Proteomes" id="UP000199413"/>
    </source>
</evidence>
<evidence type="ECO:0000256" key="1">
    <source>
        <dbReference type="SAM" id="MobiDB-lite"/>
    </source>
</evidence>
<keyword evidence="5" id="KW-1185">Reference proteome</keyword>
<proteinExistence type="predicted"/>
<evidence type="ECO:0000259" key="3">
    <source>
        <dbReference type="Pfam" id="PF08044"/>
    </source>
</evidence>